<evidence type="ECO:0000313" key="3">
    <source>
        <dbReference type="Proteomes" id="UP000285060"/>
    </source>
</evidence>
<dbReference type="PANTHER" id="PTHR21310:SF13">
    <property type="entry name" value="AMINOGLYCOSIDE PHOSPHOTRANSFERASE DOMAIN-CONTAINING PROTEIN"/>
    <property type="match status" value="1"/>
</dbReference>
<dbReference type="InterPro" id="IPR002575">
    <property type="entry name" value="Aminoglycoside_PTrfase"/>
</dbReference>
<sequence length="340" mass="38346">MAEPNSPHYVEVDMTPSTADALVRRKLPKLSQVVQVEAIAVGWNNRCFSLTTADGCEYVLRVTKDTWPASKIIAEAAGLAALAHYKVDIPVPALIGYNAEVDPVLRVRWMLMVKMKGTMLDAVWDAANDDERAAIGAQIHKIHTELQNHRFDRIGGWIFDHPDNTTPVLGPFFEGYGPFNSEREWLQHKFDSQVLKATTNMALEALREYIPAATAIVKAYLSSMSECPVVLFHGDFAFRNMLVDHGVIVGILDWEWCGAMPMWKEWGDVSFGDRHVYDYVPSFVYPNPAELDSRQRLFQLIEAFSPWQMGCWPEKDATYAAGAKQTILATLDFFSSQDRL</sequence>
<dbReference type="SUPFAM" id="SSF56112">
    <property type="entry name" value="Protein kinase-like (PK-like)"/>
    <property type="match status" value="1"/>
</dbReference>
<dbReference type="PANTHER" id="PTHR21310">
    <property type="entry name" value="AMINOGLYCOSIDE PHOSPHOTRANSFERASE-RELATED-RELATED"/>
    <property type="match status" value="1"/>
</dbReference>
<dbReference type="Gene3D" id="3.30.200.20">
    <property type="entry name" value="Phosphorylase Kinase, domain 1"/>
    <property type="match status" value="1"/>
</dbReference>
<dbReference type="EMBL" id="QUSY01000021">
    <property type="protein sequence ID" value="RHY34670.1"/>
    <property type="molecule type" value="Genomic_DNA"/>
</dbReference>
<organism evidence="2 3">
    <name type="scientific">Aphanomyces invadans</name>
    <dbReference type="NCBI Taxonomy" id="157072"/>
    <lineage>
        <taxon>Eukaryota</taxon>
        <taxon>Sar</taxon>
        <taxon>Stramenopiles</taxon>
        <taxon>Oomycota</taxon>
        <taxon>Saprolegniomycetes</taxon>
        <taxon>Saprolegniales</taxon>
        <taxon>Verrucalvaceae</taxon>
        <taxon>Aphanomyces</taxon>
    </lineage>
</organism>
<name>A0A418B8Z3_9STRA</name>
<accession>A0A418B8Z3</accession>
<feature type="domain" description="Aminoglycoside phosphotransferase" evidence="1">
    <location>
        <begin position="36"/>
        <end position="265"/>
    </location>
</feature>
<dbReference type="AlphaFoldDB" id="A0A418B8Z3"/>
<dbReference type="Gene3D" id="3.90.1200.10">
    <property type="match status" value="1"/>
</dbReference>
<dbReference type="InterPro" id="IPR011009">
    <property type="entry name" value="Kinase-like_dom_sf"/>
</dbReference>
<dbReference type="Pfam" id="PF01636">
    <property type="entry name" value="APH"/>
    <property type="match status" value="1"/>
</dbReference>
<evidence type="ECO:0000259" key="1">
    <source>
        <dbReference type="Pfam" id="PF01636"/>
    </source>
</evidence>
<comment type="caution">
    <text evidence="2">The sequence shown here is derived from an EMBL/GenBank/DDBJ whole genome shotgun (WGS) entry which is preliminary data.</text>
</comment>
<keyword evidence="3" id="KW-1185">Reference proteome</keyword>
<protein>
    <recommendedName>
        <fullName evidence="1">Aminoglycoside phosphotransferase domain-containing protein</fullName>
    </recommendedName>
</protein>
<reference evidence="2 3" key="1">
    <citation type="submission" date="2018-08" db="EMBL/GenBank/DDBJ databases">
        <title>Aphanomyces genome sequencing and annotation.</title>
        <authorList>
            <person name="Minardi D."/>
            <person name="Oidtmann B."/>
            <person name="Van Der Giezen M."/>
            <person name="Studholme D.J."/>
        </authorList>
    </citation>
    <scope>NUCLEOTIDE SEQUENCE [LARGE SCALE GENOMIC DNA]</scope>
    <source>
        <strain evidence="2 3">NJM0002</strain>
    </source>
</reference>
<evidence type="ECO:0000313" key="2">
    <source>
        <dbReference type="EMBL" id="RHY34670.1"/>
    </source>
</evidence>
<dbReference type="VEuPathDB" id="FungiDB:H310_05563"/>
<proteinExistence type="predicted"/>
<dbReference type="Proteomes" id="UP000285060">
    <property type="component" value="Unassembled WGS sequence"/>
</dbReference>
<dbReference type="InterPro" id="IPR051678">
    <property type="entry name" value="AGP_Transferase"/>
</dbReference>
<gene>
    <name evidence="2" type="ORF">DYB32_000741</name>
</gene>